<feature type="domain" description="F-box" evidence="2">
    <location>
        <begin position="129"/>
        <end position="173"/>
    </location>
</feature>
<evidence type="ECO:0000313" key="4">
    <source>
        <dbReference type="Proteomes" id="UP000283269"/>
    </source>
</evidence>
<dbReference type="OrthoDB" id="3065122at2759"/>
<keyword evidence="4" id="KW-1185">Reference proteome</keyword>
<dbReference type="SUPFAM" id="SSF81383">
    <property type="entry name" value="F-box domain"/>
    <property type="match status" value="1"/>
</dbReference>
<proteinExistence type="predicted"/>
<comment type="caution">
    <text evidence="3">The sequence shown here is derived from an EMBL/GenBank/DDBJ whole genome shotgun (WGS) entry which is preliminary data.</text>
</comment>
<gene>
    <name evidence="3" type="ORF">CVT25_007176</name>
</gene>
<dbReference type="EMBL" id="NHYD01002464">
    <property type="protein sequence ID" value="PPQ86525.1"/>
    <property type="molecule type" value="Genomic_DNA"/>
</dbReference>
<dbReference type="InterPro" id="IPR001810">
    <property type="entry name" value="F-box_dom"/>
</dbReference>
<feature type="region of interest" description="Disordered" evidence="1">
    <location>
        <begin position="87"/>
        <end position="111"/>
    </location>
</feature>
<dbReference type="Proteomes" id="UP000283269">
    <property type="component" value="Unassembled WGS sequence"/>
</dbReference>
<organism evidence="3 4">
    <name type="scientific">Psilocybe cyanescens</name>
    <dbReference type="NCBI Taxonomy" id="93625"/>
    <lineage>
        <taxon>Eukaryota</taxon>
        <taxon>Fungi</taxon>
        <taxon>Dikarya</taxon>
        <taxon>Basidiomycota</taxon>
        <taxon>Agaricomycotina</taxon>
        <taxon>Agaricomycetes</taxon>
        <taxon>Agaricomycetidae</taxon>
        <taxon>Agaricales</taxon>
        <taxon>Agaricineae</taxon>
        <taxon>Strophariaceae</taxon>
        <taxon>Psilocybe</taxon>
    </lineage>
</organism>
<dbReference type="Pfam" id="PF12937">
    <property type="entry name" value="F-box-like"/>
    <property type="match status" value="1"/>
</dbReference>
<sequence length="602" mass="68464">MSAPFKRKTRSTSRRESTSISPHSTDTAAPCGRKTRSTSRRELTSIFPHYTGISAPCGRKTRSTRTSTLLGTNATTADSPVACGAAELEDNQPPKKRRKATLGKSSSRTSKKKLVEAEEIPEIQAQGLNGLPTELWLLEIFIYLEPKDLLHLSRTSKRLHSALASEEANTLWKNSRSLIETAVKQYQCAATIDVWEQEYIAAQDKCEWLKVKREELLASGRHEETYLKWAENSLARILYARRKERVVEHIKSLGWEAELASLDRYDYRDLLDGKTVKKACEREMTDRDLNALDPFINQALSAGRQKRLRTERSRLLYARLPVLKKVIKACVSAYPLNTPAPTAAELFFIPLVQDIMTNTSLTPFAEAHLDPMLQGFAEIARRWQSDTEAKLLDLIKVACGSTYTFNPETVLRLATTVFSCNKCSTYGEDGSLWHPRVLAHNHYIQKREGFEQDSATVDCLILQSLTGYGPWNYEDYITFKQKDVRVMSDVLNQFGFDPTSTTATEMDAADPIFECVLCNCPFRGRYVMRWPMVVRSTHCTSQHDAYLPPFCFCRQDITTTIRLNLSSRIPHSSWNYSRTTTPRLSEYSSPRRIETNRPPTVE</sequence>
<evidence type="ECO:0000313" key="3">
    <source>
        <dbReference type="EMBL" id="PPQ86525.1"/>
    </source>
</evidence>
<evidence type="ECO:0000256" key="1">
    <source>
        <dbReference type="SAM" id="MobiDB-lite"/>
    </source>
</evidence>
<feature type="compositionally biased region" description="Polar residues" evidence="1">
    <location>
        <begin position="579"/>
        <end position="588"/>
    </location>
</feature>
<dbReference type="STRING" id="93625.A0A409X707"/>
<accession>A0A409X707</accession>
<dbReference type="InterPro" id="IPR036047">
    <property type="entry name" value="F-box-like_dom_sf"/>
</dbReference>
<dbReference type="CDD" id="cd09917">
    <property type="entry name" value="F-box_SF"/>
    <property type="match status" value="1"/>
</dbReference>
<dbReference type="AlphaFoldDB" id="A0A409X707"/>
<reference evidence="3 4" key="1">
    <citation type="journal article" date="2018" name="Evol. Lett.">
        <title>Horizontal gene cluster transfer increased hallucinogenic mushroom diversity.</title>
        <authorList>
            <person name="Reynolds H.T."/>
            <person name="Vijayakumar V."/>
            <person name="Gluck-Thaler E."/>
            <person name="Korotkin H.B."/>
            <person name="Matheny P.B."/>
            <person name="Slot J.C."/>
        </authorList>
    </citation>
    <scope>NUCLEOTIDE SEQUENCE [LARGE SCALE GENOMIC DNA]</scope>
    <source>
        <strain evidence="3 4">2631</strain>
    </source>
</reference>
<evidence type="ECO:0000259" key="2">
    <source>
        <dbReference type="Pfam" id="PF12937"/>
    </source>
</evidence>
<feature type="region of interest" description="Disordered" evidence="1">
    <location>
        <begin position="579"/>
        <end position="602"/>
    </location>
</feature>
<feature type="compositionally biased region" description="Basic residues" evidence="1">
    <location>
        <begin position="1"/>
        <end position="12"/>
    </location>
</feature>
<name>A0A409X707_PSICY</name>
<protein>
    <recommendedName>
        <fullName evidence="2">F-box domain-containing protein</fullName>
    </recommendedName>
</protein>
<dbReference type="Gene3D" id="1.20.1280.50">
    <property type="match status" value="1"/>
</dbReference>
<dbReference type="InParanoid" id="A0A409X707"/>
<feature type="region of interest" description="Disordered" evidence="1">
    <location>
        <begin position="1"/>
        <end position="45"/>
    </location>
</feature>